<dbReference type="KEGG" id="esx:ESOMN_v1c00020"/>
<feature type="domain" description="DNA polymerase III beta sliding clamp C-terminal" evidence="14">
    <location>
        <begin position="251"/>
        <end position="371"/>
    </location>
</feature>
<evidence type="ECO:0000313" key="16">
    <source>
        <dbReference type="Proteomes" id="UP000232230"/>
    </source>
</evidence>
<dbReference type="Gene3D" id="3.10.150.10">
    <property type="entry name" value="DNA Polymerase III, subunit A, domain 2"/>
    <property type="match status" value="1"/>
</dbReference>
<accession>A0A2K8NYU8</accession>
<dbReference type="PIRSF" id="PIRSF000804">
    <property type="entry name" value="DNA_pol_III_b"/>
    <property type="match status" value="1"/>
</dbReference>
<dbReference type="GO" id="GO:0009360">
    <property type="term" value="C:DNA polymerase III complex"/>
    <property type="evidence" value="ECO:0007669"/>
    <property type="project" value="InterPro"/>
</dbReference>
<keyword evidence="9 11" id="KW-0239">DNA-directed DNA polymerase</keyword>
<keyword evidence="8 11" id="KW-0235">DNA replication</keyword>
<dbReference type="SUPFAM" id="SSF55979">
    <property type="entry name" value="DNA clamp"/>
    <property type="match status" value="3"/>
</dbReference>
<reference evidence="15 16" key="1">
    <citation type="submission" date="2017-11" db="EMBL/GenBank/DDBJ databases">
        <title>Genome sequence of Entomoplasma somnilux PYAN-1 (ATCC 49194).</title>
        <authorList>
            <person name="Lo W.-S."/>
            <person name="Gasparich G.E."/>
            <person name="Kuo C.-H."/>
        </authorList>
    </citation>
    <scope>NUCLEOTIDE SEQUENCE [LARGE SCALE GENOMIC DNA]</scope>
    <source>
        <strain evidence="15 16">PYAN-1</strain>
    </source>
</reference>
<evidence type="ECO:0000256" key="3">
    <source>
        <dbReference type="ARBA" id="ARBA00010752"/>
    </source>
</evidence>
<comment type="subcellular location">
    <subcellularLocation>
        <location evidence="2 11">Cytoplasm</location>
    </subcellularLocation>
</comment>
<dbReference type="Pfam" id="PF02768">
    <property type="entry name" value="DNA_pol3_beta_3"/>
    <property type="match status" value="1"/>
</dbReference>
<sequence length="374" mass="42454">MQLSINRSIFLEELSKANKIIDVRSVVPLLGGILIEVDVDKMTIISSSGTLSYKSVLNQQNSDLEIKEIGRILIKSKHILDMLRKIEDDFIDLTSIENNELRISTKNIEFNINILDSEEYPLIGFREKGVKINIDPKSLKQALNQTTISIYEWNKKIALTGANFKTEENNLIISTTDMHRISYKKIYLQNQNVEDINIIIPYKTIIELPKFIEGAKNIELVASEGYASFIIDNSIFQSNLIDGQYPKVEGVFPKEFTNTITVDSRKFLKTLSRADLPSDDGLAATINLKLTKEILFVRTNVAEIGNFEEEFKEFSIQGDGDLMINFNSKFLQEAIKTFEGEEIELKFVNSAKAVVINKKNEDNLKQVVLPTFLG</sequence>
<feature type="domain" description="DNA polymerase III beta sliding clamp N-terminal" evidence="12">
    <location>
        <begin position="1"/>
        <end position="123"/>
    </location>
</feature>
<evidence type="ECO:0000256" key="11">
    <source>
        <dbReference type="PIRNR" id="PIRNR000804"/>
    </source>
</evidence>
<protein>
    <recommendedName>
        <fullName evidence="11">Beta sliding clamp</fullName>
    </recommendedName>
</protein>
<dbReference type="InterPro" id="IPR022634">
    <property type="entry name" value="DNA_polIII_beta_N"/>
</dbReference>
<evidence type="ECO:0000256" key="2">
    <source>
        <dbReference type="ARBA" id="ARBA00004496"/>
    </source>
</evidence>
<dbReference type="GO" id="GO:0006271">
    <property type="term" value="P:DNA strand elongation involved in DNA replication"/>
    <property type="evidence" value="ECO:0007669"/>
    <property type="project" value="TreeGrafter"/>
</dbReference>
<dbReference type="InterPro" id="IPR022637">
    <property type="entry name" value="DNA_polIII_beta_cen"/>
</dbReference>
<dbReference type="Pfam" id="PF02767">
    <property type="entry name" value="DNA_pol3_beta_2"/>
    <property type="match status" value="1"/>
</dbReference>
<comment type="similarity">
    <text evidence="3 11">Belongs to the beta sliding clamp family.</text>
</comment>
<evidence type="ECO:0000313" key="15">
    <source>
        <dbReference type="EMBL" id="ATZ18388.1"/>
    </source>
</evidence>
<evidence type="ECO:0000256" key="1">
    <source>
        <dbReference type="ARBA" id="ARBA00002266"/>
    </source>
</evidence>
<evidence type="ECO:0000256" key="6">
    <source>
        <dbReference type="ARBA" id="ARBA00022679"/>
    </source>
</evidence>
<evidence type="ECO:0000256" key="9">
    <source>
        <dbReference type="ARBA" id="ARBA00022932"/>
    </source>
</evidence>
<evidence type="ECO:0000259" key="13">
    <source>
        <dbReference type="Pfam" id="PF02767"/>
    </source>
</evidence>
<dbReference type="GO" id="GO:0003677">
    <property type="term" value="F:DNA binding"/>
    <property type="evidence" value="ECO:0007669"/>
    <property type="project" value="UniProtKB-UniRule"/>
</dbReference>
<gene>
    <name evidence="15" type="primary">dnaN</name>
    <name evidence="15" type="ORF">ESOMN_v1c00020</name>
</gene>
<dbReference type="AlphaFoldDB" id="A0A2K8NYU8"/>
<dbReference type="GO" id="GO:0003887">
    <property type="term" value="F:DNA-directed DNA polymerase activity"/>
    <property type="evidence" value="ECO:0007669"/>
    <property type="project" value="UniProtKB-UniRule"/>
</dbReference>
<evidence type="ECO:0000256" key="5">
    <source>
        <dbReference type="ARBA" id="ARBA00022490"/>
    </source>
</evidence>
<keyword evidence="7 11" id="KW-0548">Nucleotidyltransferase</keyword>
<proteinExistence type="inferred from homology"/>
<dbReference type="InterPro" id="IPR001001">
    <property type="entry name" value="DNA_polIII_beta"/>
</dbReference>
<comment type="function">
    <text evidence="1 11">Confers DNA tethering and processivity to DNA polymerases and other proteins. Acts as a clamp, forming a ring around DNA (a reaction catalyzed by the clamp-loading complex) which diffuses in an ATP-independent manner freely and bidirectionally along dsDNA. Initially characterized for its ability to contact the catalytic subunit of DNA polymerase III (Pol III), a complex, multichain enzyme responsible for most of the replicative synthesis in bacteria; Pol III exhibits 3'-5' exonuclease proofreading activity. The beta chain is required for initiation of replication as well as for processivity of DNA replication.</text>
</comment>
<dbReference type="InterPro" id="IPR046938">
    <property type="entry name" value="DNA_clamp_sf"/>
</dbReference>
<dbReference type="RefSeq" id="WP_024863626.1">
    <property type="nucleotide sequence ID" value="NZ_CP024965.1"/>
</dbReference>
<keyword evidence="16" id="KW-1185">Reference proteome</keyword>
<dbReference type="Gene3D" id="3.70.10.10">
    <property type="match status" value="1"/>
</dbReference>
<evidence type="ECO:0000256" key="10">
    <source>
        <dbReference type="ARBA" id="ARBA00023125"/>
    </source>
</evidence>
<evidence type="ECO:0000256" key="4">
    <source>
        <dbReference type="ARBA" id="ARBA00011400"/>
    </source>
</evidence>
<name>A0A2K8NYU8_9MOLU</name>
<dbReference type="GO" id="GO:0008408">
    <property type="term" value="F:3'-5' exonuclease activity"/>
    <property type="evidence" value="ECO:0007669"/>
    <property type="project" value="InterPro"/>
</dbReference>
<dbReference type="InterPro" id="IPR022635">
    <property type="entry name" value="DNA_polIII_beta_C"/>
</dbReference>
<evidence type="ECO:0000256" key="7">
    <source>
        <dbReference type="ARBA" id="ARBA00022695"/>
    </source>
</evidence>
<dbReference type="EMBL" id="CP024965">
    <property type="protein sequence ID" value="ATZ18388.1"/>
    <property type="molecule type" value="Genomic_DNA"/>
</dbReference>
<comment type="subunit">
    <text evidence="4">Forms a ring-shaped head-to-tail homodimer around DNA which binds and tethers DNA polymerases and other proteins to the DNA. The DNA replisome complex has a single clamp-loading complex (3 tau and 1 each of delta, delta', psi and chi subunits) which binds 3 Pol III cores (1 core on the leading strand and 2 on the lagging strand) each with a beta sliding clamp dimer. Additional proteins in the replisome are other copies of gamma, psi and chi, Ssb, DNA helicase and RNA primase.</text>
</comment>
<evidence type="ECO:0000256" key="8">
    <source>
        <dbReference type="ARBA" id="ARBA00022705"/>
    </source>
</evidence>
<dbReference type="Pfam" id="PF00712">
    <property type="entry name" value="DNA_pol3_beta"/>
    <property type="match status" value="1"/>
</dbReference>
<dbReference type="CDD" id="cd00140">
    <property type="entry name" value="beta_clamp"/>
    <property type="match status" value="1"/>
</dbReference>
<dbReference type="NCBIfam" id="TIGR00663">
    <property type="entry name" value="dnan"/>
    <property type="match status" value="1"/>
</dbReference>
<dbReference type="GO" id="GO:0005737">
    <property type="term" value="C:cytoplasm"/>
    <property type="evidence" value="ECO:0007669"/>
    <property type="project" value="UniProtKB-SubCell"/>
</dbReference>
<dbReference type="Proteomes" id="UP000232230">
    <property type="component" value="Chromosome"/>
</dbReference>
<keyword evidence="10" id="KW-0238">DNA-binding</keyword>
<evidence type="ECO:0000259" key="12">
    <source>
        <dbReference type="Pfam" id="PF00712"/>
    </source>
</evidence>
<dbReference type="PANTHER" id="PTHR30478">
    <property type="entry name" value="DNA POLYMERASE III SUBUNIT BETA"/>
    <property type="match status" value="1"/>
</dbReference>
<keyword evidence="6 11" id="KW-0808">Transferase</keyword>
<organism evidence="15 16">
    <name type="scientific">Williamsoniiplasma somnilux</name>
    <dbReference type="NCBI Taxonomy" id="215578"/>
    <lineage>
        <taxon>Bacteria</taxon>
        <taxon>Bacillati</taxon>
        <taxon>Mycoplasmatota</taxon>
        <taxon>Mollicutes</taxon>
        <taxon>Entomoplasmatales</taxon>
        <taxon>Williamsoniiplasma</taxon>
    </lineage>
</organism>
<feature type="domain" description="DNA polymerase III beta sliding clamp central" evidence="13">
    <location>
        <begin position="134"/>
        <end position="247"/>
    </location>
</feature>
<keyword evidence="5 11" id="KW-0963">Cytoplasm</keyword>
<dbReference type="SMART" id="SM00480">
    <property type="entry name" value="POL3Bc"/>
    <property type="match status" value="1"/>
</dbReference>
<evidence type="ECO:0000259" key="14">
    <source>
        <dbReference type="Pfam" id="PF02768"/>
    </source>
</evidence>
<dbReference type="PANTHER" id="PTHR30478:SF0">
    <property type="entry name" value="BETA SLIDING CLAMP"/>
    <property type="match status" value="1"/>
</dbReference>